<feature type="compositionally biased region" description="Basic and acidic residues" evidence="1">
    <location>
        <begin position="237"/>
        <end position="247"/>
    </location>
</feature>
<dbReference type="EMBL" id="CP151505">
    <property type="protein sequence ID" value="WZN62310.1"/>
    <property type="molecule type" value="Genomic_DNA"/>
</dbReference>
<protein>
    <submittedName>
        <fullName evidence="2">Uncharacterized protein</fullName>
    </submittedName>
</protein>
<accession>A0AAX4P8G2</accession>
<gene>
    <name evidence="2" type="ORF">HKI87_05g38460</name>
</gene>
<dbReference type="AlphaFoldDB" id="A0AAX4P8G2"/>
<reference evidence="2 3" key="1">
    <citation type="submission" date="2024-03" db="EMBL/GenBank/DDBJ databases">
        <title>Complete genome sequence of the green alga Chloropicon roscoffensis RCC1871.</title>
        <authorList>
            <person name="Lemieux C."/>
            <person name="Pombert J.-F."/>
            <person name="Otis C."/>
            <person name="Turmel M."/>
        </authorList>
    </citation>
    <scope>NUCLEOTIDE SEQUENCE [LARGE SCALE GENOMIC DNA]</scope>
    <source>
        <strain evidence="2 3">RCC1871</strain>
    </source>
</reference>
<evidence type="ECO:0000313" key="3">
    <source>
        <dbReference type="Proteomes" id="UP001472866"/>
    </source>
</evidence>
<feature type="compositionally biased region" description="Polar residues" evidence="1">
    <location>
        <begin position="179"/>
        <end position="193"/>
    </location>
</feature>
<organism evidence="2 3">
    <name type="scientific">Chloropicon roscoffensis</name>
    <dbReference type="NCBI Taxonomy" id="1461544"/>
    <lineage>
        <taxon>Eukaryota</taxon>
        <taxon>Viridiplantae</taxon>
        <taxon>Chlorophyta</taxon>
        <taxon>Chloropicophyceae</taxon>
        <taxon>Chloropicales</taxon>
        <taxon>Chloropicaceae</taxon>
        <taxon>Chloropicon</taxon>
    </lineage>
</organism>
<dbReference type="Proteomes" id="UP001472866">
    <property type="component" value="Chromosome 05"/>
</dbReference>
<evidence type="ECO:0000256" key="1">
    <source>
        <dbReference type="SAM" id="MobiDB-lite"/>
    </source>
</evidence>
<feature type="region of interest" description="Disordered" evidence="1">
    <location>
        <begin position="176"/>
        <end position="293"/>
    </location>
</feature>
<feature type="compositionally biased region" description="Basic and acidic residues" evidence="1">
    <location>
        <begin position="198"/>
        <end position="209"/>
    </location>
</feature>
<feature type="compositionally biased region" description="Polar residues" evidence="1">
    <location>
        <begin position="224"/>
        <end position="236"/>
    </location>
</feature>
<evidence type="ECO:0000313" key="2">
    <source>
        <dbReference type="EMBL" id="WZN62310.1"/>
    </source>
</evidence>
<sequence>METRMAAHAFWERGERPAYYPHPLANNEQTIQTTLAFGYGFDGSGFQKNKQNIIGTATTTTTTTTTSPFDYPRSGGWGQPTIEPQQMELVPPQPGVPNNSQGASFPFYELRRQDFQRAHAVQEPQDQHQGSLLSPQSVFDFSSAMQRRVVPMTPTAPAPPPQAGPVRKRLNLLPRTKPVASQQPKGGSRQPSLYGSGRTREEVLRERGRAPPPPPPREKHRNSKQAACGTSSSKNNNKGDNRWKKVDQGGTKTFAKLPKRRLRPVKQTKLAPQYKAEEEVEKTIVSNPFDKLA</sequence>
<proteinExistence type="predicted"/>
<keyword evidence="3" id="KW-1185">Reference proteome</keyword>
<feature type="compositionally biased region" description="Basic residues" evidence="1">
    <location>
        <begin position="257"/>
        <end position="266"/>
    </location>
</feature>
<name>A0AAX4P8G2_9CHLO</name>